<feature type="signal peptide" evidence="1">
    <location>
        <begin position="1"/>
        <end position="20"/>
    </location>
</feature>
<proteinExistence type="predicted"/>
<keyword evidence="1" id="KW-0732">Signal</keyword>
<keyword evidence="3" id="KW-1185">Reference proteome</keyword>
<evidence type="ECO:0000313" key="2">
    <source>
        <dbReference type="EMBL" id="TYG46830.1"/>
    </source>
</evidence>
<accession>A0A5D2AQW9</accession>
<gene>
    <name evidence="2" type="ORF">ES288_D11G287800v1</name>
</gene>
<reference evidence="2 3" key="1">
    <citation type="submission" date="2019-06" db="EMBL/GenBank/DDBJ databases">
        <title>WGS assembly of Gossypium darwinii.</title>
        <authorList>
            <person name="Chen Z.J."/>
            <person name="Sreedasyam A."/>
            <person name="Ando A."/>
            <person name="Song Q."/>
            <person name="De L."/>
            <person name="Hulse-Kemp A."/>
            <person name="Ding M."/>
            <person name="Ye W."/>
            <person name="Kirkbride R."/>
            <person name="Jenkins J."/>
            <person name="Plott C."/>
            <person name="Lovell J."/>
            <person name="Lin Y.-M."/>
            <person name="Vaughn R."/>
            <person name="Liu B."/>
            <person name="Li W."/>
            <person name="Simpson S."/>
            <person name="Scheffler B."/>
            <person name="Saski C."/>
            <person name="Grover C."/>
            <person name="Hu G."/>
            <person name="Conover J."/>
            <person name="Carlson J."/>
            <person name="Shu S."/>
            <person name="Boston L."/>
            <person name="Williams M."/>
            <person name="Peterson D."/>
            <person name="Mcgee K."/>
            <person name="Jones D."/>
            <person name="Wendel J."/>
            <person name="Stelly D."/>
            <person name="Grimwood J."/>
            <person name="Schmutz J."/>
        </authorList>
    </citation>
    <scope>NUCLEOTIDE SEQUENCE [LARGE SCALE GENOMIC DNA]</scope>
    <source>
        <strain evidence="2">1808015.09</strain>
    </source>
</reference>
<dbReference type="Proteomes" id="UP000323506">
    <property type="component" value="Chromosome D11"/>
</dbReference>
<sequence>MFLCESLVLRLGFLSTSIHGLYVHVSSTLSSATITTSTIRDSPLAGGTPPFSLRQGSIFEHISFTCSYSPHAKQIVGIYSYPTH</sequence>
<feature type="chain" id="PRO_5022746625" description="Secreted protein" evidence="1">
    <location>
        <begin position="21"/>
        <end position="84"/>
    </location>
</feature>
<evidence type="ECO:0000313" key="3">
    <source>
        <dbReference type="Proteomes" id="UP000323506"/>
    </source>
</evidence>
<organism evidence="2 3">
    <name type="scientific">Gossypium darwinii</name>
    <name type="common">Darwin's cotton</name>
    <name type="synonym">Gossypium barbadense var. darwinii</name>
    <dbReference type="NCBI Taxonomy" id="34276"/>
    <lineage>
        <taxon>Eukaryota</taxon>
        <taxon>Viridiplantae</taxon>
        <taxon>Streptophyta</taxon>
        <taxon>Embryophyta</taxon>
        <taxon>Tracheophyta</taxon>
        <taxon>Spermatophyta</taxon>
        <taxon>Magnoliopsida</taxon>
        <taxon>eudicotyledons</taxon>
        <taxon>Gunneridae</taxon>
        <taxon>Pentapetalae</taxon>
        <taxon>rosids</taxon>
        <taxon>malvids</taxon>
        <taxon>Malvales</taxon>
        <taxon>Malvaceae</taxon>
        <taxon>Malvoideae</taxon>
        <taxon>Gossypium</taxon>
    </lineage>
</organism>
<dbReference type="EMBL" id="CM017711">
    <property type="protein sequence ID" value="TYG46830.1"/>
    <property type="molecule type" value="Genomic_DNA"/>
</dbReference>
<dbReference type="AlphaFoldDB" id="A0A5D2AQW9"/>
<evidence type="ECO:0000256" key="1">
    <source>
        <dbReference type="SAM" id="SignalP"/>
    </source>
</evidence>
<evidence type="ECO:0008006" key="4">
    <source>
        <dbReference type="Google" id="ProtNLM"/>
    </source>
</evidence>
<protein>
    <recommendedName>
        <fullName evidence="4">Secreted protein</fullName>
    </recommendedName>
</protein>
<name>A0A5D2AQW9_GOSDA</name>